<accession>A0A645HQM3</accession>
<gene>
    <name evidence="7" type="ORF">SDC9_188396</name>
</gene>
<dbReference type="GO" id="GO:0140359">
    <property type="term" value="F:ABC-type transporter activity"/>
    <property type="evidence" value="ECO:0007669"/>
    <property type="project" value="InterPro"/>
</dbReference>
<dbReference type="InterPro" id="IPR047817">
    <property type="entry name" value="ABC2_TM_bact-type"/>
</dbReference>
<evidence type="ECO:0000259" key="6">
    <source>
        <dbReference type="PROSITE" id="PS51012"/>
    </source>
</evidence>
<name>A0A645HQM3_9ZZZZ</name>
<keyword evidence="3 5" id="KW-1133">Transmembrane helix</keyword>
<evidence type="ECO:0000256" key="4">
    <source>
        <dbReference type="ARBA" id="ARBA00023136"/>
    </source>
</evidence>
<dbReference type="InterPro" id="IPR013525">
    <property type="entry name" value="ABC2_TM"/>
</dbReference>
<keyword evidence="4 5" id="KW-0472">Membrane</keyword>
<dbReference type="AlphaFoldDB" id="A0A645HQM3"/>
<evidence type="ECO:0000313" key="7">
    <source>
        <dbReference type="EMBL" id="MPN40856.1"/>
    </source>
</evidence>
<protein>
    <recommendedName>
        <fullName evidence="6">ABC transmembrane type-2 domain-containing protein</fullName>
    </recommendedName>
</protein>
<dbReference type="PROSITE" id="PS51012">
    <property type="entry name" value="ABC_TM2"/>
    <property type="match status" value="1"/>
</dbReference>
<keyword evidence="2 5" id="KW-0812">Transmembrane</keyword>
<evidence type="ECO:0000256" key="2">
    <source>
        <dbReference type="ARBA" id="ARBA00022692"/>
    </source>
</evidence>
<evidence type="ECO:0000256" key="1">
    <source>
        <dbReference type="ARBA" id="ARBA00004141"/>
    </source>
</evidence>
<dbReference type="EMBL" id="VSSQ01097534">
    <property type="protein sequence ID" value="MPN40856.1"/>
    <property type="molecule type" value="Genomic_DNA"/>
</dbReference>
<reference evidence="7" key="1">
    <citation type="submission" date="2019-08" db="EMBL/GenBank/DDBJ databases">
        <authorList>
            <person name="Kucharzyk K."/>
            <person name="Murdoch R.W."/>
            <person name="Higgins S."/>
            <person name="Loffler F."/>
        </authorList>
    </citation>
    <scope>NUCLEOTIDE SEQUENCE</scope>
</reference>
<dbReference type="GO" id="GO:0016020">
    <property type="term" value="C:membrane"/>
    <property type="evidence" value="ECO:0007669"/>
    <property type="project" value="UniProtKB-SubCell"/>
</dbReference>
<proteinExistence type="predicted"/>
<sequence>MLISGLVFMMPVMLLSGMIFPVENMPFILRAIAQFIPAKWYIVAVKKLMIQGLPVGYVLTEISVLVGMAVVFTIISLKKFRIRLA</sequence>
<organism evidence="7">
    <name type="scientific">bioreactor metagenome</name>
    <dbReference type="NCBI Taxonomy" id="1076179"/>
    <lineage>
        <taxon>unclassified sequences</taxon>
        <taxon>metagenomes</taxon>
        <taxon>ecological metagenomes</taxon>
    </lineage>
</organism>
<feature type="transmembrane region" description="Helical" evidence="5">
    <location>
        <begin position="57"/>
        <end position="77"/>
    </location>
</feature>
<evidence type="ECO:0000256" key="3">
    <source>
        <dbReference type="ARBA" id="ARBA00022989"/>
    </source>
</evidence>
<comment type="caution">
    <text evidence="7">The sequence shown here is derived from an EMBL/GenBank/DDBJ whole genome shotgun (WGS) entry which is preliminary data.</text>
</comment>
<comment type="subcellular location">
    <subcellularLocation>
        <location evidence="1">Membrane</location>
        <topology evidence="1">Multi-pass membrane protein</topology>
    </subcellularLocation>
</comment>
<evidence type="ECO:0000256" key="5">
    <source>
        <dbReference type="SAM" id="Phobius"/>
    </source>
</evidence>
<feature type="domain" description="ABC transmembrane type-2" evidence="6">
    <location>
        <begin position="1"/>
        <end position="83"/>
    </location>
</feature>
<dbReference type="Pfam" id="PF12698">
    <property type="entry name" value="ABC2_membrane_3"/>
    <property type="match status" value="1"/>
</dbReference>